<evidence type="ECO:0008006" key="3">
    <source>
        <dbReference type="Google" id="ProtNLM"/>
    </source>
</evidence>
<evidence type="ECO:0000313" key="2">
    <source>
        <dbReference type="Proteomes" id="UP001597260"/>
    </source>
</evidence>
<accession>A0ABW3YDB3</accession>
<dbReference type="RefSeq" id="WP_377571478.1">
    <property type="nucleotide sequence ID" value="NZ_JBHTMP010000020.1"/>
</dbReference>
<protein>
    <recommendedName>
        <fullName evidence="3">Co-chaperone DjlA N-terminal domain-containing protein</fullName>
    </recommendedName>
</protein>
<keyword evidence="2" id="KW-1185">Reference proteome</keyword>
<dbReference type="Proteomes" id="UP001597260">
    <property type="component" value="Unassembled WGS sequence"/>
</dbReference>
<evidence type="ECO:0000313" key="1">
    <source>
        <dbReference type="EMBL" id="MFD1322447.1"/>
    </source>
</evidence>
<sequence length="175" mass="18590">MSHSVSEDPPADGRRPGPPAVAAFPAVEWQLLTQLPGRVVVAVASVEPDRPERTVAETLAGLDGIAAGRVFDSELVRAVATAIYTESDDVDQDRDRLAKDLGRPNEVFAACRVVVRLLAARADPADSAAYRQWVQSVAARVCRAAGVDAATFDDDQVTPGDRRFLDELGVALGLA</sequence>
<proteinExistence type="predicted"/>
<reference evidence="2" key="1">
    <citation type="journal article" date="2019" name="Int. J. Syst. Evol. Microbiol.">
        <title>The Global Catalogue of Microorganisms (GCM) 10K type strain sequencing project: providing services to taxonomists for standard genome sequencing and annotation.</title>
        <authorList>
            <consortium name="The Broad Institute Genomics Platform"/>
            <consortium name="The Broad Institute Genome Sequencing Center for Infectious Disease"/>
            <person name="Wu L."/>
            <person name="Ma J."/>
        </authorList>
    </citation>
    <scope>NUCLEOTIDE SEQUENCE [LARGE SCALE GENOMIC DNA]</scope>
    <source>
        <strain evidence="2">JCM 31037</strain>
    </source>
</reference>
<gene>
    <name evidence="1" type="ORF">ACFQ4H_15220</name>
</gene>
<dbReference type="EMBL" id="JBHTMP010000020">
    <property type="protein sequence ID" value="MFD1322447.1"/>
    <property type="molecule type" value="Genomic_DNA"/>
</dbReference>
<comment type="caution">
    <text evidence="1">The sequence shown here is derived from an EMBL/GenBank/DDBJ whole genome shotgun (WGS) entry which is preliminary data.</text>
</comment>
<name>A0ABW3YDB3_9ACTN</name>
<organism evidence="1 2">
    <name type="scientific">Micromonospora sonneratiae</name>
    <dbReference type="NCBI Taxonomy" id="1184706"/>
    <lineage>
        <taxon>Bacteria</taxon>
        <taxon>Bacillati</taxon>
        <taxon>Actinomycetota</taxon>
        <taxon>Actinomycetes</taxon>
        <taxon>Micromonosporales</taxon>
        <taxon>Micromonosporaceae</taxon>
        <taxon>Micromonospora</taxon>
    </lineage>
</organism>